<dbReference type="Pfam" id="PF03217">
    <property type="entry name" value="SlpA"/>
    <property type="match status" value="1"/>
</dbReference>
<feature type="compositionally biased region" description="Low complexity" evidence="1">
    <location>
        <begin position="236"/>
        <end position="248"/>
    </location>
</feature>
<dbReference type="KEGG" id="lhi:JP39_10085"/>
<gene>
    <name evidence="3" type="ORF">JP39_10085</name>
</gene>
<reference evidence="3 4" key="1">
    <citation type="submission" date="2015-08" db="EMBL/GenBank/DDBJ databases">
        <title>Genomic sequence of Lactobacillus heilongjiangensis DSM 28069, isolated from Chinese traditional pickle.</title>
        <authorList>
            <person name="Jiang X."/>
            <person name="Zheng B."/>
            <person name="Cheng H."/>
        </authorList>
    </citation>
    <scope>NUCLEOTIDE SEQUENCE [LARGE SCALE GENOMIC DNA]</scope>
    <source>
        <strain evidence="3 4">DSM 28069</strain>
    </source>
</reference>
<proteinExistence type="predicted"/>
<dbReference type="RefSeq" id="WP_041501201.1">
    <property type="nucleotide sequence ID" value="NZ_BJDV01000005.1"/>
</dbReference>
<evidence type="ECO:0000313" key="3">
    <source>
        <dbReference type="EMBL" id="ALB29672.1"/>
    </source>
</evidence>
<evidence type="ECO:0000259" key="2">
    <source>
        <dbReference type="Pfam" id="PF03217"/>
    </source>
</evidence>
<dbReference type="STRING" id="1074467.JP39_10085"/>
<dbReference type="InterPro" id="IPR024968">
    <property type="entry name" value="SlpA_C_lactobacillus"/>
</dbReference>
<dbReference type="InterPro" id="IPR005046">
    <property type="entry name" value="DUF285"/>
</dbReference>
<protein>
    <recommendedName>
        <fullName evidence="2">S-layer protein C-terminal domain-containing protein</fullName>
    </recommendedName>
</protein>
<name>A0A0K2LEF1_9LACO</name>
<dbReference type="EMBL" id="CP012559">
    <property type="protein sequence ID" value="ALB29672.1"/>
    <property type="molecule type" value="Genomic_DNA"/>
</dbReference>
<dbReference type="OrthoDB" id="2255372at2"/>
<dbReference type="AlphaFoldDB" id="A0A0K2LEF1"/>
<organism evidence="3 4">
    <name type="scientific">Companilactobacillus heilongjiangensis</name>
    <dbReference type="NCBI Taxonomy" id="1074467"/>
    <lineage>
        <taxon>Bacteria</taxon>
        <taxon>Bacillati</taxon>
        <taxon>Bacillota</taxon>
        <taxon>Bacilli</taxon>
        <taxon>Lactobacillales</taxon>
        <taxon>Lactobacillaceae</taxon>
        <taxon>Companilactobacillus</taxon>
    </lineage>
</organism>
<feature type="domain" description="S-layer protein C-terminal" evidence="2">
    <location>
        <begin position="398"/>
        <end position="453"/>
    </location>
</feature>
<evidence type="ECO:0000313" key="4">
    <source>
        <dbReference type="Proteomes" id="UP000061546"/>
    </source>
</evidence>
<sequence>MFANMTSLKYMDSLGISGSGKEYVTTNMSGMFKNDSNLERVFLNSSLDTKNVTDMSEMFSGVSKLQNLDISEFDMRKVTNSNKIFEGTNLERITLGARNKFSKKDVIPNKNKLVWRAIDEDGNLEKDMTFSSYESNGHTLSEYYDGMGNKGRQTFIVNYHVLIIPSNLGDQVIENITVNSGNSVNVKVPVIKGYTADKKDVTAFINNYGTITTEEIVHYTLNSKPSESNNGGLQKPSNPSGTGNNSSSQTKPQKDKNNTIKANVTISTNLGDIKVQVSGKANEKKTVDVPQTDGYTSDKKTVTVLINANGTATTSESVKYIKNTTEVVRKNTLITTFNDKGNVILYNLDGTKLTRSDRMLASNTDWFSDRQVTIDGILYLRVATNEWIKGSNVYSYQSNIENVKTKRLAMLVNTHGQRVKDRALQTGTSWFTDRIVMINGNKYYRVATNELVSADDIY</sequence>
<keyword evidence="4" id="KW-1185">Reference proteome</keyword>
<dbReference type="Pfam" id="PF03382">
    <property type="entry name" value="DUF285"/>
    <property type="match status" value="1"/>
</dbReference>
<evidence type="ECO:0000256" key="1">
    <source>
        <dbReference type="SAM" id="MobiDB-lite"/>
    </source>
</evidence>
<feature type="region of interest" description="Disordered" evidence="1">
    <location>
        <begin position="222"/>
        <end position="258"/>
    </location>
</feature>
<feature type="compositionally biased region" description="Polar residues" evidence="1">
    <location>
        <begin position="222"/>
        <end position="232"/>
    </location>
</feature>
<dbReference type="Proteomes" id="UP000061546">
    <property type="component" value="Chromosome"/>
</dbReference>
<accession>A0A0K2LEF1</accession>